<keyword evidence="4 12" id="KW-0597">Phosphoprotein</keyword>
<dbReference type="AlphaFoldDB" id="A0A081C8V4"/>
<evidence type="ECO:0000256" key="3">
    <source>
        <dbReference type="ARBA" id="ARBA00012438"/>
    </source>
</evidence>
<protein>
    <recommendedName>
        <fullName evidence="3">histidine kinase</fullName>
        <ecNumber evidence="3">2.7.13.3</ecNumber>
    </recommendedName>
</protein>
<feature type="modified residue" description="4-aspartylphosphate" evidence="12">
    <location>
        <position position="62"/>
    </location>
</feature>
<feature type="domain" description="Response regulatory" evidence="15">
    <location>
        <begin position="466"/>
        <end position="582"/>
    </location>
</feature>
<dbReference type="SUPFAM" id="SSF47384">
    <property type="entry name" value="Homodimeric domain of signal transducing histidine kinase"/>
    <property type="match status" value="1"/>
</dbReference>
<keyword evidence="5" id="KW-0808">Transferase</keyword>
<dbReference type="eggNOG" id="COG0745">
    <property type="taxonomic scope" value="Bacteria"/>
</dbReference>
<gene>
    <name evidence="16" type="ORF">U27_00907</name>
</gene>
<dbReference type="Pfam" id="PF00512">
    <property type="entry name" value="HisKA"/>
    <property type="match status" value="1"/>
</dbReference>
<dbReference type="Proteomes" id="UP000030661">
    <property type="component" value="Unassembled WGS sequence"/>
</dbReference>
<keyword evidence="7 16" id="KW-0418">Kinase</keyword>
<keyword evidence="6" id="KW-0547">Nucleotide-binding</keyword>
<dbReference type="STRING" id="1499967.U27_00907"/>
<evidence type="ECO:0000259" key="15">
    <source>
        <dbReference type="PROSITE" id="PS50110"/>
    </source>
</evidence>
<keyword evidence="10" id="KW-0472">Membrane</keyword>
<dbReference type="Pfam" id="PF02518">
    <property type="entry name" value="HATPase_c"/>
    <property type="match status" value="1"/>
</dbReference>
<dbReference type="Gene3D" id="3.40.50.2300">
    <property type="match status" value="2"/>
</dbReference>
<evidence type="ECO:0000256" key="4">
    <source>
        <dbReference type="ARBA" id="ARBA00022553"/>
    </source>
</evidence>
<dbReference type="EMBL" id="DF820476">
    <property type="protein sequence ID" value="GAK61009.1"/>
    <property type="molecule type" value="Genomic_DNA"/>
</dbReference>
<dbReference type="Gene3D" id="3.30.565.10">
    <property type="entry name" value="Histidine kinase-like ATPase, C-terminal domain"/>
    <property type="match status" value="1"/>
</dbReference>
<dbReference type="SMART" id="SM00448">
    <property type="entry name" value="REC"/>
    <property type="match status" value="2"/>
</dbReference>
<evidence type="ECO:0000256" key="13">
    <source>
        <dbReference type="SAM" id="Coils"/>
    </source>
</evidence>
<evidence type="ECO:0000256" key="6">
    <source>
        <dbReference type="ARBA" id="ARBA00022741"/>
    </source>
</evidence>
<keyword evidence="13" id="KW-0175">Coiled coil</keyword>
<dbReference type="InterPro" id="IPR004358">
    <property type="entry name" value="Sig_transdc_His_kin-like_C"/>
</dbReference>
<dbReference type="Gene3D" id="1.10.287.130">
    <property type="match status" value="1"/>
</dbReference>
<evidence type="ECO:0000313" key="16">
    <source>
        <dbReference type="EMBL" id="GAK61009.1"/>
    </source>
</evidence>
<keyword evidence="8" id="KW-0067">ATP-binding</keyword>
<sequence length="675" mass="76841">MKKPVILCVDDEKVILTSLMDQLMHHLGHEYVIEVAESGEEALEVLNEMLAEEIEVPLIISDQIMPGMKGDELLIQIHERYPQALKIFLTGQADANAVGNAVNCANLYRYIPKPWDDADLKLTVIEALYTYTQEKQLIQQRQLLEKLYDQAQQEIAERKRVEHLLAEANQTLERKVKDRTAELERVNAQLQADILRRKQIEQELRQAKEAAEVANQAKSTFISSMSHELRTPLNAILGFTQLLTRSDDLTPEQQEYLNIIRQSGEYLLASINQVLDLSKIEAGKMTVNVQNFCLFLLLQSMWDMFYLRVKEKNLQLLFDIAPDVPEWIRTDESKLRQVIINLLSNALKFTQKGYITLHVRLSSASSLYLDVEDTGAGIAPEEIDHLFEPFAQTATGQALQEGTGLGLTISQRFVELMGGTIRVNSEVGRGTTFSFEIQIEIPEKKASDCQHHRRVLALAPEQTIHRILVVDQKYEHRLALVKLLSLIGFDVQEASNGQETLVVWQKWNPHLICMDLQIPMQDGFEVTKQIKVSPQGHKTVMIAMTADNDKDMRKMAIAAGFDDFLYKPYQEEEVLDMIHRHLGVRYVYETLTSSFPGRRIIIQNSGLAPRDLSALPSSLLDALERATITSDMTQISRLADQIRTHDARLAEILANMAHNFEYGRILTCIQQSRSQ</sequence>
<dbReference type="InterPro" id="IPR005467">
    <property type="entry name" value="His_kinase_dom"/>
</dbReference>
<dbReference type="PROSITE" id="PS50109">
    <property type="entry name" value="HIS_KIN"/>
    <property type="match status" value="1"/>
</dbReference>
<dbReference type="InterPro" id="IPR011006">
    <property type="entry name" value="CheY-like_superfamily"/>
</dbReference>
<keyword evidence="9" id="KW-0902">Two-component regulatory system</keyword>
<evidence type="ECO:0000313" key="17">
    <source>
        <dbReference type="Proteomes" id="UP000030661"/>
    </source>
</evidence>
<dbReference type="SMART" id="SM00387">
    <property type="entry name" value="HATPase_c"/>
    <property type="match status" value="1"/>
</dbReference>
<dbReference type="InterPro" id="IPR003661">
    <property type="entry name" value="HisK_dim/P_dom"/>
</dbReference>
<evidence type="ECO:0000256" key="11">
    <source>
        <dbReference type="ARBA" id="ARBA00023306"/>
    </source>
</evidence>
<reference evidence="16" key="1">
    <citation type="journal article" date="2015" name="PeerJ">
        <title>First genomic representation of candidate bacterial phylum KSB3 points to enhanced environmental sensing as a trigger of wastewater bulking.</title>
        <authorList>
            <person name="Sekiguchi Y."/>
            <person name="Ohashi A."/>
            <person name="Parks D.H."/>
            <person name="Yamauchi T."/>
            <person name="Tyson G.W."/>
            <person name="Hugenholtz P."/>
        </authorList>
    </citation>
    <scope>NUCLEOTIDE SEQUENCE [LARGE SCALE GENOMIC DNA]</scope>
</reference>
<evidence type="ECO:0000256" key="12">
    <source>
        <dbReference type="PROSITE-ProRule" id="PRU00169"/>
    </source>
</evidence>
<dbReference type="PANTHER" id="PTHR43047">
    <property type="entry name" value="TWO-COMPONENT HISTIDINE PROTEIN KINASE"/>
    <property type="match status" value="1"/>
</dbReference>
<dbReference type="GO" id="GO:0016020">
    <property type="term" value="C:membrane"/>
    <property type="evidence" value="ECO:0007669"/>
    <property type="project" value="UniProtKB-SubCell"/>
</dbReference>
<dbReference type="Pfam" id="PF00072">
    <property type="entry name" value="Response_reg"/>
    <property type="match status" value="2"/>
</dbReference>
<dbReference type="PROSITE" id="PS50110">
    <property type="entry name" value="RESPONSE_REGULATORY"/>
    <property type="match status" value="2"/>
</dbReference>
<dbReference type="InterPro" id="IPR001789">
    <property type="entry name" value="Sig_transdc_resp-reg_receiver"/>
</dbReference>
<feature type="domain" description="Histidine kinase" evidence="14">
    <location>
        <begin position="224"/>
        <end position="441"/>
    </location>
</feature>
<dbReference type="eggNOG" id="COG3437">
    <property type="taxonomic scope" value="Bacteria"/>
</dbReference>
<evidence type="ECO:0000256" key="9">
    <source>
        <dbReference type="ARBA" id="ARBA00023012"/>
    </source>
</evidence>
<dbReference type="HOGENOM" id="CLU_000445_114_15_0"/>
<dbReference type="SMART" id="SM00388">
    <property type="entry name" value="HisKA"/>
    <property type="match status" value="1"/>
</dbReference>
<dbReference type="EC" id="2.7.13.3" evidence="3"/>
<dbReference type="FunFam" id="3.30.565.10:FF:000010">
    <property type="entry name" value="Sensor histidine kinase RcsC"/>
    <property type="match status" value="1"/>
</dbReference>
<comment type="subcellular location">
    <subcellularLocation>
        <location evidence="2">Membrane</location>
    </subcellularLocation>
</comment>
<dbReference type="InterPro" id="IPR003594">
    <property type="entry name" value="HATPase_dom"/>
</dbReference>
<keyword evidence="17" id="KW-1185">Reference proteome</keyword>
<feature type="coiled-coil region" evidence="13">
    <location>
        <begin position="134"/>
        <end position="220"/>
    </location>
</feature>
<keyword evidence="11" id="KW-0131">Cell cycle</keyword>
<accession>A0A081C8V4</accession>
<dbReference type="SUPFAM" id="SSF52172">
    <property type="entry name" value="CheY-like"/>
    <property type="match status" value="2"/>
</dbReference>
<dbReference type="FunFam" id="1.10.287.130:FF:000038">
    <property type="entry name" value="Sensory transduction histidine kinase"/>
    <property type="match status" value="1"/>
</dbReference>
<evidence type="ECO:0000256" key="8">
    <source>
        <dbReference type="ARBA" id="ARBA00022840"/>
    </source>
</evidence>
<evidence type="ECO:0000256" key="2">
    <source>
        <dbReference type="ARBA" id="ARBA00004370"/>
    </source>
</evidence>
<dbReference type="SUPFAM" id="SSF55874">
    <property type="entry name" value="ATPase domain of HSP90 chaperone/DNA topoisomerase II/histidine kinase"/>
    <property type="match status" value="1"/>
</dbReference>
<evidence type="ECO:0000259" key="14">
    <source>
        <dbReference type="PROSITE" id="PS50109"/>
    </source>
</evidence>
<evidence type="ECO:0000256" key="1">
    <source>
        <dbReference type="ARBA" id="ARBA00000085"/>
    </source>
</evidence>
<proteinExistence type="predicted"/>
<evidence type="ECO:0000256" key="5">
    <source>
        <dbReference type="ARBA" id="ARBA00022679"/>
    </source>
</evidence>
<evidence type="ECO:0000256" key="10">
    <source>
        <dbReference type="ARBA" id="ARBA00023136"/>
    </source>
</evidence>
<dbReference type="PRINTS" id="PR00344">
    <property type="entry name" value="BCTRLSENSOR"/>
</dbReference>
<dbReference type="CDD" id="cd16922">
    <property type="entry name" value="HATPase_EvgS-ArcB-TorS-like"/>
    <property type="match status" value="1"/>
</dbReference>
<dbReference type="CDD" id="cd17569">
    <property type="entry name" value="REC_HupR-like"/>
    <property type="match status" value="1"/>
</dbReference>
<dbReference type="eggNOG" id="COG2205">
    <property type="taxonomic scope" value="Bacteria"/>
</dbReference>
<dbReference type="InterPro" id="IPR036097">
    <property type="entry name" value="HisK_dim/P_sf"/>
</dbReference>
<dbReference type="InterPro" id="IPR036890">
    <property type="entry name" value="HATPase_C_sf"/>
</dbReference>
<name>A0A081C8V4_VECG1</name>
<dbReference type="CDD" id="cd17546">
    <property type="entry name" value="REC_hyHK_CKI1_RcsC-like"/>
    <property type="match status" value="1"/>
</dbReference>
<dbReference type="CDD" id="cd00082">
    <property type="entry name" value="HisKA"/>
    <property type="match status" value="1"/>
</dbReference>
<dbReference type="GO" id="GO:0005524">
    <property type="term" value="F:ATP binding"/>
    <property type="evidence" value="ECO:0007669"/>
    <property type="project" value="UniProtKB-KW"/>
</dbReference>
<dbReference type="GO" id="GO:0000155">
    <property type="term" value="F:phosphorelay sensor kinase activity"/>
    <property type="evidence" value="ECO:0007669"/>
    <property type="project" value="InterPro"/>
</dbReference>
<feature type="domain" description="Response regulatory" evidence="15">
    <location>
        <begin position="5"/>
        <end position="128"/>
    </location>
</feature>
<feature type="modified residue" description="4-aspartylphosphate" evidence="12">
    <location>
        <position position="515"/>
    </location>
</feature>
<comment type="catalytic activity">
    <reaction evidence="1">
        <text>ATP + protein L-histidine = ADP + protein N-phospho-L-histidine.</text>
        <dbReference type="EC" id="2.7.13.3"/>
    </reaction>
</comment>
<organism evidence="16">
    <name type="scientific">Vecturithrix granuli</name>
    <dbReference type="NCBI Taxonomy" id="1499967"/>
    <lineage>
        <taxon>Bacteria</taxon>
        <taxon>Candidatus Moduliflexota</taxon>
        <taxon>Candidatus Vecturitrichia</taxon>
        <taxon>Candidatus Vecturitrichales</taxon>
        <taxon>Candidatus Vecturitrichaceae</taxon>
        <taxon>Candidatus Vecturithrix</taxon>
    </lineage>
</organism>
<evidence type="ECO:0000256" key="7">
    <source>
        <dbReference type="ARBA" id="ARBA00022777"/>
    </source>
</evidence>